<dbReference type="PANTHER" id="PTHR30074">
    <property type="entry name" value="FORMATE DEHYDROGENASE, NITRATE-INDUCIBLE, CYTOCHROME B556 FDN SUBUNIT"/>
    <property type="match status" value="1"/>
</dbReference>
<evidence type="ECO:0000256" key="1">
    <source>
        <dbReference type="ARBA" id="ARBA00004651"/>
    </source>
</evidence>
<dbReference type="NCBIfam" id="NF008133">
    <property type="entry name" value="PRK10881.1"/>
    <property type="match status" value="1"/>
</dbReference>
<feature type="transmembrane region" description="Helical" evidence="6">
    <location>
        <begin position="167"/>
        <end position="185"/>
    </location>
</feature>
<feature type="transmembrane region" description="Helical" evidence="6">
    <location>
        <begin position="54"/>
        <end position="81"/>
    </location>
</feature>
<feature type="transmembrane region" description="Helical" evidence="6">
    <location>
        <begin position="248"/>
        <end position="266"/>
    </location>
</feature>
<proteinExistence type="predicted"/>
<comment type="subcellular location">
    <subcellularLocation>
        <location evidence="1">Cell membrane</location>
        <topology evidence="1">Multi-pass membrane protein</topology>
    </subcellularLocation>
</comment>
<dbReference type="EC" id="1.12.99.6" evidence="7"/>
<reference evidence="7 8" key="1">
    <citation type="submission" date="2023-01" db="EMBL/GenBank/DDBJ databases">
        <title>Vibrio sp. KJ40-1 sp.nov, isolated from marine algae.</title>
        <authorList>
            <person name="Butt M."/>
            <person name="Kim J.M.J."/>
            <person name="Jeon C.O.C."/>
        </authorList>
    </citation>
    <scope>NUCLEOTIDE SEQUENCE [LARGE SCALE GENOMIC DNA]</scope>
    <source>
        <strain evidence="7 8">KJ40-1</strain>
    </source>
</reference>
<evidence type="ECO:0000256" key="4">
    <source>
        <dbReference type="ARBA" id="ARBA00022989"/>
    </source>
</evidence>
<keyword evidence="5 6" id="KW-0472">Membrane</keyword>
<dbReference type="PANTHER" id="PTHR30074:SF4">
    <property type="entry name" value="NI_FE-HYDROGENASE 2 B-TYPE CYTOCHROME SUBUNIT-RELATED"/>
    <property type="match status" value="1"/>
</dbReference>
<dbReference type="InterPro" id="IPR051817">
    <property type="entry name" value="FDH_cytochrome_b556_subunit"/>
</dbReference>
<dbReference type="Proteomes" id="UP001210678">
    <property type="component" value="Unassembled WGS sequence"/>
</dbReference>
<sequence length="389" mass="43025">MNDHTESKALGGRLTTWPVIFFGFFAFVCVIVIIKRLILGLGPVTNLNGGYPWGIWIGFDLLVGTGFACGGWALAWAVYIFNKGEYHALVRPALLASLFGYALGGLSIMMDIGRWWNMPYFYIPGYFNTNSVLFETAICMTIYMVVLVVEFAPALLEKMGLKIPLKILNKILFAVIALGALLPAMHQSSMGSLFISAGHKIHPLWQNYEFLPVFALLGALIMGFSIVVFEGALVAAGMKGRLPDERPLFNRLITFVQVLVGMFIVLRLHAVNLGDKWDYVFAGDMFSWLFFIEMALMAWPVMFIKRIQNSAALLFAAATSLLVGAAMYRVDLAIVAYYPGDGYTYFPSIEEILLSFGLVAIEVVGYILLVKLLPVLPGAATSNRIHKEA</sequence>
<feature type="transmembrane region" description="Helical" evidence="6">
    <location>
        <begin position="213"/>
        <end position="236"/>
    </location>
</feature>
<dbReference type="GO" id="GO:0033748">
    <property type="term" value="F:hydrogenase (acceptor) activity"/>
    <property type="evidence" value="ECO:0007669"/>
    <property type="project" value="UniProtKB-EC"/>
</dbReference>
<evidence type="ECO:0000256" key="5">
    <source>
        <dbReference type="ARBA" id="ARBA00023136"/>
    </source>
</evidence>
<comment type="caution">
    <text evidence="7">The sequence shown here is derived from an EMBL/GenBank/DDBJ whole genome shotgun (WGS) entry which is preliminary data.</text>
</comment>
<feature type="transmembrane region" description="Helical" evidence="6">
    <location>
        <begin position="132"/>
        <end position="155"/>
    </location>
</feature>
<keyword evidence="7" id="KW-0560">Oxidoreductase</keyword>
<evidence type="ECO:0000313" key="8">
    <source>
        <dbReference type="Proteomes" id="UP001210678"/>
    </source>
</evidence>
<evidence type="ECO:0000313" key="7">
    <source>
        <dbReference type="EMBL" id="MDB1122371.1"/>
    </source>
</evidence>
<feature type="transmembrane region" description="Helical" evidence="6">
    <location>
        <begin position="352"/>
        <end position="376"/>
    </location>
</feature>
<feature type="transmembrane region" description="Helical" evidence="6">
    <location>
        <begin position="14"/>
        <end position="34"/>
    </location>
</feature>
<keyword evidence="3 6" id="KW-0812">Transmembrane</keyword>
<keyword evidence="8" id="KW-1185">Reference proteome</keyword>
<feature type="transmembrane region" description="Helical" evidence="6">
    <location>
        <begin position="286"/>
        <end position="304"/>
    </location>
</feature>
<accession>A0ABT4YLE7</accession>
<evidence type="ECO:0000256" key="6">
    <source>
        <dbReference type="SAM" id="Phobius"/>
    </source>
</evidence>
<name>A0ABT4YLE7_9VIBR</name>
<organism evidence="7 8">
    <name type="scientific">Vibrio algarum</name>
    <dbReference type="NCBI Taxonomy" id="3020714"/>
    <lineage>
        <taxon>Bacteria</taxon>
        <taxon>Pseudomonadati</taxon>
        <taxon>Pseudomonadota</taxon>
        <taxon>Gammaproteobacteria</taxon>
        <taxon>Vibrionales</taxon>
        <taxon>Vibrionaceae</taxon>
        <taxon>Vibrio</taxon>
    </lineage>
</organism>
<feature type="transmembrane region" description="Helical" evidence="6">
    <location>
        <begin position="93"/>
        <end position="112"/>
    </location>
</feature>
<gene>
    <name evidence="7" type="primary">hybB</name>
    <name evidence="7" type="ORF">PGX00_00890</name>
</gene>
<evidence type="ECO:0000256" key="3">
    <source>
        <dbReference type="ARBA" id="ARBA00022692"/>
    </source>
</evidence>
<feature type="transmembrane region" description="Helical" evidence="6">
    <location>
        <begin position="311"/>
        <end position="340"/>
    </location>
</feature>
<keyword evidence="4 6" id="KW-1133">Transmembrane helix</keyword>
<dbReference type="EMBL" id="JAQLOI010000001">
    <property type="protein sequence ID" value="MDB1122371.1"/>
    <property type="molecule type" value="Genomic_DNA"/>
</dbReference>
<keyword evidence="2" id="KW-1003">Cell membrane</keyword>
<dbReference type="RefSeq" id="WP_272132073.1">
    <property type="nucleotide sequence ID" value="NZ_JAQLOI010000001.1"/>
</dbReference>
<evidence type="ECO:0000256" key="2">
    <source>
        <dbReference type="ARBA" id="ARBA00022475"/>
    </source>
</evidence>
<protein>
    <submittedName>
        <fullName evidence="7">Ni/Fe-hydrogenase cytochrome b subunit</fullName>
        <ecNumber evidence="7">1.12.99.6</ecNumber>
    </submittedName>
</protein>